<comment type="subunit">
    <text evidence="5">Homodimer.</text>
</comment>
<dbReference type="HAMAP" id="MF_00658">
    <property type="entry name" value="23SrRNA_methyltr_H"/>
    <property type="match status" value="1"/>
</dbReference>
<comment type="catalytic activity">
    <reaction evidence="5">
        <text>pseudouridine(1915) in 23S rRNA + S-adenosyl-L-methionine = N(3)-methylpseudouridine(1915) in 23S rRNA + S-adenosyl-L-homocysteine + H(+)</text>
        <dbReference type="Rhea" id="RHEA:42752"/>
        <dbReference type="Rhea" id="RHEA-COMP:10221"/>
        <dbReference type="Rhea" id="RHEA-COMP:10222"/>
        <dbReference type="ChEBI" id="CHEBI:15378"/>
        <dbReference type="ChEBI" id="CHEBI:57856"/>
        <dbReference type="ChEBI" id="CHEBI:59789"/>
        <dbReference type="ChEBI" id="CHEBI:65314"/>
        <dbReference type="ChEBI" id="CHEBI:74486"/>
        <dbReference type="EC" id="2.1.1.177"/>
    </reaction>
</comment>
<dbReference type="InterPro" id="IPR003742">
    <property type="entry name" value="RlmH-like"/>
</dbReference>
<dbReference type="NCBIfam" id="NF000989">
    <property type="entry name" value="PRK00103.2-3"/>
    <property type="match status" value="1"/>
</dbReference>
<dbReference type="InterPro" id="IPR029028">
    <property type="entry name" value="Alpha/beta_knot_MTases"/>
</dbReference>
<dbReference type="EMBL" id="JAASQI010000005">
    <property type="protein sequence ID" value="NIJ58606.1"/>
    <property type="molecule type" value="Genomic_DNA"/>
</dbReference>
<dbReference type="GO" id="GO:0008168">
    <property type="term" value="F:methyltransferase activity"/>
    <property type="evidence" value="ECO:0007669"/>
    <property type="project" value="UniProtKB-KW"/>
</dbReference>
<feature type="binding site" evidence="5">
    <location>
        <position position="107"/>
    </location>
    <ligand>
        <name>S-adenosyl-L-methionine</name>
        <dbReference type="ChEBI" id="CHEBI:59789"/>
    </ligand>
</feature>
<dbReference type="EC" id="2.1.1.177" evidence="5"/>
<comment type="similarity">
    <text evidence="4 5">Belongs to the RNA methyltransferase RlmH family.</text>
</comment>
<name>A0ABX0V0A2_9HYPH</name>
<comment type="caution">
    <text evidence="5">Lacks conserved residue(s) required for the propagation of feature annotation.</text>
</comment>
<evidence type="ECO:0000256" key="4">
    <source>
        <dbReference type="ARBA" id="ARBA00038303"/>
    </source>
</evidence>
<keyword evidence="1 5" id="KW-0489">Methyltransferase</keyword>
<evidence type="ECO:0000313" key="6">
    <source>
        <dbReference type="EMBL" id="NIJ58606.1"/>
    </source>
</evidence>
<dbReference type="SUPFAM" id="SSF75217">
    <property type="entry name" value="alpha/beta knot"/>
    <property type="match status" value="1"/>
</dbReference>
<comment type="caution">
    <text evidence="6">The sequence shown here is derived from an EMBL/GenBank/DDBJ whole genome shotgun (WGS) entry which is preliminary data.</text>
</comment>
<evidence type="ECO:0000256" key="2">
    <source>
        <dbReference type="ARBA" id="ARBA00022679"/>
    </source>
</evidence>
<evidence type="ECO:0000313" key="7">
    <source>
        <dbReference type="Proteomes" id="UP001429580"/>
    </source>
</evidence>
<dbReference type="Pfam" id="PF02590">
    <property type="entry name" value="SPOUT_MTase"/>
    <property type="match status" value="1"/>
</dbReference>
<dbReference type="GO" id="GO:0032259">
    <property type="term" value="P:methylation"/>
    <property type="evidence" value="ECO:0007669"/>
    <property type="project" value="UniProtKB-KW"/>
</dbReference>
<proteinExistence type="inferred from homology"/>
<dbReference type="InterPro" id="IPR029026">
    <property type="entry name" value="tRNA_m1G_MTases_N"/>
</dbReference>
<sequence length="159" mass="17170">MRIAVVSVGRLKAGPEKALVERYHERAQPLARSLGFGTVDVLELSESSARHADQRKAEEGRALLARCLPGMIVAFDERGASLSSDDLARKFAGWRDAGEAGVNLIVGGPDGLDGAVREKAALILSFGAMTMPHQIVRALVLEQVYRCLTILAGHPYHRV</sequence>
<comment type="subcellular location">
    <subcellularLocation>
        <location evidence="5">Cytoplasm</location>
    </subcellularLocation>
</comment>
<comment type="function">
    <text evidence="5">Specifically methylates the pseudouridine at position 1915 (m3Psi1915) in 23S rRNA.</text>
</comment>
<organism evidence="6 7">
    <name type="scientific">Pseudochelatococcus lubricantis</name>
    <dbReference type="NCBI Taxonomy" id="1538102"/>
    <lineage>
        <taxon>Bacteria</taxon>
        <taxon>Pseudomonadati</taxon>
        <taxon>Pseudomonadota</taxon>
        <taxon>Alphaproteobacteria</taxon>
        <taxon>Hyphomicrobiales</taxon>
        <taxon>Chelatococcaceae</taxon>
        <taxon>Pseudochelatococcus</taxon>
    </lineage>
</organism>
<evidence type="ECO:0000256" key="3">
    <source>
        <dbReference type="ARBA" id="ARBA00022691"/>
    </source>
</evidence>
<feature type="binding site" evidence="5">
    <location>
        <begin position="126"/>
        <end position="131"/>
    </location>
    <ligand>
        <name>S-adenosyl-L-methionine</name>
        <dbReference type="ChEBI" id="CHEBI:59789"/>
    </ligand>
</feature>
<evidence type="ECO:0000256" key="5">
    <source>
        <dbReference type="HAMAP-Rule" id="MF_00658"/>
    </source>
</evidence>
<keyword evidence="3 5" id="KW-0949">S-adenosyl-L-methionine</keyword>
<keyword evidence="5" id="KW-0963">Cytoplasm</keyword>
<dbReference type="RefSeq" id="WP_166953136.1">
    <property type="nucleotide sequence ID" value="NZ_JAASQI010000005.1"/>
</dbReference>
<dbReference type="CDD" id="cd18081">
    <property type="entry name" value="RlmH-like"/>
    <property type="match status" value="1"/>
</dbReference>
<dbReference type="PANTHER" id="PTHR33603">
    <property type="entry name" value="METHYLTRANSFERASE"/>
    <property type="match status" value="1"/>
</dbReference>
<keyword evidence="2 5" id="KW-0808">Transferase</keyword>
<reference evidence="6 7" key="1">
    <citation type="submission" date="2020-03" db="EMBL/GenBank/DDBJ databases">
        <title>Genomic Encyclopedia of Type Strains, Phase IV (KMG-IV): sequencing the most valuable type-strain genomes for metagenomic binning, comparative biology and taxonomic classification.</title>
        <authorList>
            <person name="Goeker M."/>
        </authorList>
    </citation>
    <scope>NUCLEOTIDE SEQUENCE [LARGE SCALE GENOMIC DNA]</scope>
    <source>
        <strain evidence="6 7">DSM 103870</strain>
    </source>
</reference>
<dbReference type="PIRSF" id="PIRSF004505">
    <property type="entry name" value="MT_bac"/>
    <property type="match status" value="1"/>
</dbReference>
<dbReference type="Proteomes" id="UP001429580">
    <property type="component" value="Unassembled WGS sequence"/>
</dbReference>
<evidence type="ECO:0000256" key="1">
    <source>
        <dbReference type="ARBA" id="ARBA00022603"/>
    </source>
</evidence>
<dbReference type="PANTHER" id="PTHR33603:SF1">
    <property type="entry name" value="RIBOSOMAL RNA LARGE SUBUNIT METHYLTRANSFERASE H"/>
    <property type="match status" value="1"/>
</dbReference>
<keyword evidence="5" id="KW-0698">rRNA processing</keyword>
<dbReference type="Gene3D" id="3.40.1280.10">
    <property type="match status" value="1"/>
</dbReference>
<keyword evidence="7" id="KW-1185">Reference proteome</keyword>
<protein>
    <recommendedName>
        <fullName evidence="5">Ribosomal RNA large subunit methyltransferase H</fullName>
        <ecNumber evidence="5">2.1.1.177</ecNumber>
    </recommendedName>
    <alternativeName>
        <fullName evidence="5">23S rRNA (pseudouridine1915-N3)-methyltransferase</fullName>
    </alternativeName>
    <alternativeName>
        <fullName evidence="5">23S rRNA m3Psi1915 methyltransferase</fullName>
    </alternativeName>
    <alternativeName>
        <fullName evidence="5">rRNA (pseudouridine-N3-)-methyltransferase RlmH</fullName>
    </alternativeName>
</protein>
<gene>
    <name evidence="5" type="primary">rlmH</name>
    <name evidence="6" type="ORF">FHS82_002454</name>
</gene>
<accession>A0ABX0V0A2</accession>